<proteinExistence type="predicted"/>
<keyword evidence="1" id="KW-0732">Signal</keyword>
<feature type="signal peptide" evidence="1">
    <location>
        <begin position="1"/>
        <end position="20"/>
    </location>
</feature>
<accession>A0A9X9MJD1</accession>
<evidence type="ECO:0000256" key="1">
    <source>
        <dbReference type="SAM" id="SignalP"/>
    </source>
</evidence>
<keyword evidence="3" id="KW-1185">Reference proteome</keyword>
<protein>
    <submittedName>
        <fullName evidence="2">BgtTE-56070</fullName>
    </submittedName>
</protein>
<sequence>MAPVHIILICTICLLQPCCCLNYNNNNPPKSKVKFLSLSTLLTLCAGLGNCSASF</sequence>
<name>A0A9X9MJD1_BLUGR</name>
<reference evidence="2 3" key="1">
    <citation type="submission" date="2018-08" db="EMBL/GenBank/DDBJ databases">
        <authorList>
            <person name="Muller C M."/>
        </authorList>
    </citation>
    <scope>NUCLEOTIDE SEQUENCE [LARGE SCALE GENOMIC DNA]</scope>
</reference>
<dbReference type="AlphaFoldDB" id="A0A9X9MJD1"/>
<evidence type="ECO:0000313" key="3">
    <source>
        <dbReference type="Proteomes" id="UP000324639"/>
    </source>
</evidence>
<organism evidence="2 3">
    <name type="scientific">Blumeria graminis f. sp. tritici</name>
    <dbReference type="NCBI Taxonomy" id="62690"/>
    <lineage>
        <taxon>Eukaryota</taxon>
        <taxon>Fungi</taxon>
        <taxon>Dikarya</taxon>
        <taxon>Ascomycota</taxon>
        <taxon>Pezizomycotina</taxon>
        <taxon>Leotiomycetes</taxon>
        <taxon>Erysiphales</taxon>
        <taxon>Erysiphaceae</taxon>
        <taxon>Blumeria</taxon>
    </lineage>
</organism>
<dbReference type="Proteomes" id="UP000324639">
    <property type="component" value="Chromosome Bgt_-07"/>
</dbReference>
<dbReference type="EMBL" id="LR026990">
    <property type="protein sequence ID" value="VDB89883.1"/>
    <property type="molecule type" value="Genomic_DNA"/>
</dbReference>
<gene>
    <name evidence="2" type="ORF">BGT96224V316_LOCUS5489</name>
</gene>
<feature type="chain" id="PRO_5040733018" evidence="1">
    <location>
        <begin position="21"/>
        <end position="55"/>
    </location>
</feature>
<evidence type="ECO:0000313" key="2">
    <source>
        <dbReference type="EMBL" id="VDB89883.1"/>
    </source>
</evidence>